<dbReference type="Pfam" id="PF13021">
    <property type="entry name" value="DUF3885"/>
    <property type="match status" value="1"/>
</dbReference>
<reference evidence="2 3" key="1">
    <citation type="submission" date="2017-05" db="EMBL/GenBank/DDBJ databases">
        <title>The Genome Sequence of Enterococcus sp. 8G7_MSG3316.</title>
        <authorList>
            <consortium name="The Broad Institute Genomics Platform"/>
            <consortium name="The Broad Institute Genomic Center for Infectious Diseases"/>
            <person name="Earl A."/>
            <person name="Manson A."/>
            <person name="Schwartman J."/>
            <person name="Gilmore M."/>
            <person name="Abouelleil A."/>
            <person name="Cao P."/>
            <person name="Chapman S."/>
            <person name="Cusick C."/>
            <person name="Shea T."/>
            <person name="Young S."/>
            <person name="Neafsey D."/>
            <person name="Nusbaum C."/>
            <person name="Birren B."/>
        </authorList>
    </citation>
    <scope>NUCLEOTIDE SEQUENCE [LARGE SCALE GENOMIC DNA]</scope>
    <source>
        <strain evidence="2 3">8G7_MSG3316</strain>
    </source>
</reference>
<evidence type="ECO:0000313" key="2">
    <source>
        <dbReference type="EMBL" id="OTN77795.1"/>
    </source>
</evidence>
<dbReference type="Proteomes" id="UP000195043">
    <property type="component" value="Unassembled WGS sequence"/>
</dbReference>
<gene>
    <name evidence="2" type="ORF">A5886_002896</name>
</gene>
<evidence type="ECO:0000313" key="3">
    <source>
        <dbReference type="Proteomes" id="UP000195043"/>
    </source>
</evidence>
<dbReference type="OrthoDB" id="2183238at2"/>
<dbReference type="InterPro" id="IPR024976">
    <property type="entry name" value="DUF3885"/>
</dbReference>
<proteinExistence type="predicted"/>
<dbReference type="AlphaFoldDB" id="A0A242A9T3"/>
<organism evidence="2 3">
    <name type="scientific">Candidatus Enterococcus testudinis</name>
    <dbReference type="NCBI Taxonomy" id="1834191"/>
    <lineage>
        <taxon>Bacteria</taxon>
        <taxon>Bacillati</taxon>
        <taxon>Bacillota</taxon>
        <taxon>Bacilli</taxon>
        <taxon>Lactobacillales</taxon>
        <taxon>Enterococcaceae</taxon>
        <taxon>Enterococcus</taxon>
    </lineage>
</organism>
<dbReference type="RefSeq" id="WP_086275784.1">
    <property type="nucleotide sequence ID" value="NZ_NGKU01000001.1"/>
</dbReference>
<evidence type="ECO:0000259" key="1">
    <source>
        <dbReference type="Pfam" id="PF13021"/>
    </source>
</evidence>
<keyword evidence="3" id="KW-1185">Reference proteome</keyword>
<feature type="domain" description="DUF3885" evidence="1">
    <location>
        <begin position="3"/>
        <end position="184"/>
    </location>
</feature>
<name>A0A242A9T3_9ENTE</name>
<accession>A0A242A9T3</accession>
<sequence>MNQIIRDIYQQHHHTYPLKENIRFELAHGRETDYDQQIENGKKRAHRLFEEVFHDSENIQMIFFDAACSKKGFFRKFLHRNYFTIIDHFMTDSFKEYYTDETSITVVETPLVNVRKTKLIDGICYEDFKKPGKLRITNAVVFYETKKHTLLTIYDDRGCDIWSDNIQQQQAIYHKFNDWILDYDRGTIDQVFKELI</sequence>
<comment type="caution">
    <text evidence="2">The sequence shown here is derived from an EMBL/GenBank/DDBJ whole genome shotgun (WGS) entry which is preliminary data.</text>
</comment>
<dbReference type="EMBL" id="NGKU01000001">
    <property type="protein sequence ID" value="OTN77795.1"/>
    <property type="molecule type" value="Genomic_DNA"/>
</dbReference>
<dbReference type="STRING" id="1834191.A5886_002896"/>
<protein>
    <recommendedName>
        <fullName evidence="1">DUF3885 domain-containing protein</fullName>
    </recommendedName>
</protein>